<name>A0ABY7GI58_9GAMM</name>
<dbReference type="RefSeq" id="WP_255188826.1">
    <property type="nucleotide sequence ID" value="NZ_CP113517.1"/>
</dbReference>
<dbReference type="EC" id="3.1.3.89" evidence="5"/>
<evidence type="ECO:0000256" key="1">
    <source>
        <dbReference type="ARBA" id="ARBA00001638"/>
    </source>
</evidence>
<evidence type="ECO:0000256" key="3">
    <source>
        <dbReference type="ARBA" id="ARBA00001941"/>
    </source>
</evidence>
<keyword evidence="10" id="KW-1185">Reference proteome</keyword>
<protein>
    <recommendedName>
        <fullName evidence="5">5'-deoxynucleotidase</fullName>
        <ecNumber evidence="5">3.1.3.89</ecNumber>
    </recommendedName>
</protein>
<dbReference type="InterPro" id="IPR003607">
    <property type="entry name" value="HD/PDEase_dom"/>
</dbReference>
<dbReference type="PROSITE" id="PS51831">
    <property type="entry name" value="HD"/>
    <property type="match status" value="1"/>
</dbReference>
<organism evidence="9 10">
    <name type="scientific">Methylomonas rapida</name>
    <dbReference type="NCBI Taxonomy" id="2963939"/>
    <lineage>
        <taxon>Bacteria</taxon>
        <taxon>Pseudomonadati</taxon>
        <taxon>Pseudomonadota</taxon>
        <taxon>Gammaproteobacteria</taxon>
        <taxon>Methylococcales</taxon>
        <taxon>Methylococcaceae</taxon>
        <taxon>Methylomonas</taxon>
    </lineage>
</organism>
<gene>
    <name evidence="9" type="primary">yfbR</name>
    <name evidence="9" type="ORF">NM686_015865</name>
</gene>
<keyword evidence="7 9" id="KW-0378">Hydrolase</keyword>
<dbReference type="PANTHER" id="PTHR11845">
    <property type="entry name" value="5'-DEOXYNUCLEOTIDASE HDDC2"/>
    <property type="match status" value="1"/>
</dbReference>
<reference evidence="9" key="1">
    <citation type="submission" date="2022-11" db="EMBL/GenBank/DDBJ databases">
        <title>Methylomonas rapida sp. nov., Carotenoid-Producing Obligate Methanotrophs with High Growth Characteristics and Biotechnological Potential.</title>
        <authorList>
            <person name="Tikhonova E.N."/>
            <person name="Suleimanov R.Z."/>
            <person name="Miroshnikov K."/>
            <person name="Oshkin I.Y."/>
            <person name="Belova S.E."/>
            <person name="Danilova O.V."/>
            <person name="Ashikhmin A."/>
            <person name="Konopkin A."/>
            <person name="But S.Y."/>
            <person name="Khmelenina V.N."/>
            <person name="Kuznetsov N."/>
            <person name="Pimenov N.V."/>
            <person name="Dedysh S.N."/>
        </authorList>
    </citation>
    <scope>NUCLEOTIDE SEQUENCE</scope>
    <source>
        <strain evidence="9">MP1</strain>
    </source>
</reference>
<dbReference type="SUPFAM" id="SSF109604">
    <property type="entry name" value="HD-domain/PDEase-like"/>
    <property type="match status" value="1"/>
</dbReference>
<evidence type="ECO:0000256" key="6">
    <source>
        <dbReference type="ARBA" id="ARBA00022723"/>
    </source>
</evidence>
<comment type="subunit">
    <text evidence="4">Homodimer.</text>
</comment>
<evidence type="ECO:0000256" key="5">
    <source>
        <dbReference type="ARBA" id="ARBA00012964"/>
    </source>
</evidence>
<evidence type="ECO:0000313" key="9">
    <source>
        <dbReference type="EMBL" id="WAR43840.1"/>
    </source>
</evidence>
<dbReference type="Proteomes" id="UP001162780">
    <property type="component" value="Chromosome"/>
</dbReference>
<evidence type="ECO:0000256" key="2">
    <source>
        <dbReference type="ARBA" id="ARBA00001936"/>
    </source>
</evidence>
<dbReference type="EMBL" id="CP113517">
    <property type="protein sequence ID" value="WAR43840.1"/>
    <property type="molecule type" value="Genomic_DNA"/>
</dbReference>
<dbReference type="InterPro" id="IPR006674">
    <property type="entry name" value="HD_domain"/>
</dbReference>
<dbReference type="GO" id="GO:0002953">
    <property type="term" value="F:5'-deoxynucleotidase activity"/>
    <property type="evidence" value="ECO:0007669"/>
    <property type="project" value="UniProtKB-EC"/>
</dbReference>
<keyword evidence="6" id="KW-0479">Metal-binding</keyword>
<comment type="cofactor">
    <cofactor evidence="3">
        <name>Co(2+)</name>
        <dbReference type="ChEBI" id="CHEBI:48828"/>
    </cofactor>
</comment>
<dbReference type="InterPro" id="IPR039356">
    <property type="entry name" value="YfbR/HDDC2"/>
</dbReference>
<evidence type="ECO:0000313" key="10">
    <source>
        <dbReference type="Proteomes" id="UP001162780"/>
    </source>
</evidence>
<comment type="catalytic activity">
    <reaction evidence="1">
        <text>a 2'-deoxyribonucleoside 5'-phosphate + H2O = a 2'-deoxyribonucleoside + phosphate</text>
        <dbReference type="Rhea" id="RHEA:36167"/>
        <dbReference type="ChEBI" id="CHEBI:15377"/>
        <dbReference type="ChEBI" id="CHEBI:18274"/>
        <dbReference type="ChEBI" id="CHEBI:43474"/>
        <dbReference type="ChEBI" id="CHEBI:65317"/>
        <dbReference type="EC" id="3.1.3.89"/>
    </reaction>
</comment>
<evidence type="ECO:0000256" key="7">
    <source>
        <dbReference type="ARBA" id="ARBA00022801"/>
    </source>
</evidence>
<evidence type="ECO:0000256" key="4">
    <source>
        <dbReference type="ARBA" id="ARBA00011738"/>
    </source>
</evidence>
<accession>A0ABY7GI58</accession>
<dbReference type="SMART" id="SM00471">
    <property type="entry name" value="HDc"/>
    <property type="match status" value="1"/>
</dbReference>
<proteinExistence type="predicted"/>
<sequence>MQETGIKSSFYAYLSRLRWIKRWGLKRNAHEENVMEHSWEVAVIAHTLALIKNRYFQGSVDANAVAAAALYHDITEVITGDLPTPIKYHSPAILHAYKQIELQAEIELLKLLPDELEEDFRPLIQHDKLSIEHQQIIKAADKISAYLKCQAELKAGNTEFELAAQQLAQNIHALQQPEVVFFMQAFAPSCGLTLDGLMQTH</sequence>
<dbReference type="Gene3D" id="1.10.3210.10">
    <property type="entry name" value="Hypothetical protein af1432"/>
    <property type="match status" value="1"/>
</dbReference>
<comment type="cofactor">
    <cofactor evidence="2">
        <name>Mn(2+)</name>
        <dbReference type="ChEBI" id="CHEBI:29035"/>
    </cofactor>
</comment>
<dbReference type="PANTHER" id="PTHR11845:SF13">
    <property type="entry name" value="5'-DEOXYNUCLEOTIDASE HDDC2"/>
    <property type="match status" value="1"/>
</dbReference>
<feature type="domain" description="HD" evidence="8">
    <location>
        <begin position="34"/>
        <end position="146"/>
    </location>
</feature>
<dbReference type="Pfam" id="PF12917">
    <property type="entry name" value="YfbR-like"/>
    <property type="match status" value="1"/>
</dbReference>
<dbReference type="NCBIfam" id="NF003009">
    <property type="entry name" value="PRK03826.1"/>
    <property type="match status" value="1"/>
</dbReference>
<evidence type="ECO:0000259" key="8">
    <source>
        <dbReference type="PROSITE" id="PS51831"/>
    </source>
</evidence>